<evidence type="ECO:0000313" key="1">
    <source>
        <dbReference type="EMBL" id="CDW31862.1"/>
    </source>
</evidence>
<accession>A0A0K2U1S4</accession>
<sequence length="38" mass="4492">MTLGSLEQRQCYTPIFFEAKERMPTDTENYCLTKLYLG</sequence>
<dbReference type="EMBL" id="HACA01014501">
    <property type="protein sequence ID" value="CDW31862.1"/>
    <property type="molecule type" value="Transcribed_RNA"/>
</dbReference>
<organism evidence="1">
    <name type="scientific">Lepeophtheirus salmonis</name>
    <name type="common">Salmon louse</name>
    <name type="synonym">Caligus salmonis</name>
    <dbReference type="NCBI Taxonomy" id="72036"/>
    <lineage>
        <taxon>Eukaryota</taxon>
        <taxon>Metazoa</taxon>
        <taxon>Ecdysozoa</taxon>
        <taxon>Arthropoda</taxon>
        <taxon>Crustacea</taxon>
        <taxon>Multicrustacea</taxon>
        <taxon>Hexanauplia</taxon>
        <taxon>Copepoda</taxon>
        <taxon>Siphonostomatoida</taxon>
        <taxon>Caligidae</taxon>
        <taxon>Lepeophtheirus</taxon>
    </lineage>
</organism>
<proteinExistence type="predicted"/>
<name>A0A0K2U1S4_LEPSM</name>
<dbReference type="AlphaFoldDB" id="A0A0K2U1S4"/>
<protein>
    <submittedName>
        <fullName evidence="1">Uncharacterized protein</fullName>
    </submittedName>
</protein>
<reference evidence="1" key="1">
    <citation type="submission" date="2014-05" db="EMBL/GenBank/DDBJ databases">
        <authorList>
            <person name="Chronopoulou M."/>
        </authorList>
    </citation>
    <scope>NUCLEOTIDE SEQUENCE</scope>
    <source>
        <tissue evidence="1">Whole organism</tissue>
    </source>
</reference>